<feature type="compositionally biased region" description="Acidic residues" evidence="1">
    <location>
        <begin position="1375"/>
        <end position="1385"/>
    </location>
</feature>
<evidence type="ECO:0000313" key="4">
    <source>
        <dbReference type="Proteomes" id="UP001150538"/>
    </source>
</evidence>
<feature type="region of interest" description="Disordered" evidence="1">
    <location>
        <begin position="474"/>
        <end position="544"/>
    </location>
</feature>
<evidence type="ECO:0000256" key="2">
    <source>
        <dbReference type="SAM" id="Phobius"/>
    </source>
</evidence>
<dbReference type="EMBL" id="JANBPU010000108">
    <property type="protein sequence ID" value="KAJ1916303.1"/>
    <property type="molecule type" value="Genomic_DNA"/>
</dbReference>
<feature type="transmembrane region" description="Helical" evidence="2">
    <location>
        <begin position="297"/>
        <end position="317"/>
    </location>
</feature>
<protein>
    <submittedName>
        <fullName evidence="3">Uncharacterized protein</fullName>
    </submittedName>
</protein>
<organism evidence="3 4">
    <name type="scientific">Mycoemilia scoparia</name>
    <dbReference type="NCBI Taxonomy" id="417184"/>
    <lineage>
        <taxon>Eukaryota</taxon>
        <taxon>Fungi</taxon>
        <taxon>Fungi incertae sedis</taxon>
        <taxon>Zoopagomycota</taxon>
        <taxon>Kickxellomycotina</taxon>
        <taxon>Kickxellomycetes</taxon>
        <taxon>Kickxellales</taxon>
        <taxon>Kickxellaceae</taxon>
        <taxon>Mycoemilia</taxon>
    </lineage>
</organism>
<evidence type="ECO:0000313" key="3">
    <source>
        <dbReference type="EMBL" id="KAJ1916303.1"/>
    </source>
</evidence>
<evidence type="ECO:0000256" key="1">
    <source>
        <dbReference type="SAM" id="MobiDB-lite"/>
    </source>
</evidence>
<reference evidence="3" key="1">
    <citation type="submission" date="2022-07" db="EMBL/GenBank/DDBJ databases">
        <title>Phylogenomic reconstructions and comparative analyses of Kickxellomycotina fungi.</title>
        <authorList>
            <person name="Reynolds N.K."/>
            <person name="Stajich J.E."/>
            <person name="Barry K."/>
            <person name="Grigoriev I.V."/>
            <person name="Crous P."/>
            <person name="Smith M.E."/>
        </authorList>
    </citation>
    <scope>NUCLEOTIDE SEQUENCE</scope>
    <source>
        <strain evidence="3">NBRC 100468</strain>
    </source>
</reference>
<name>A0A9W7ZUC2_9FUNG</name>
<keyword evidence="2" id="KW-1133">Transmembrane helix</keyword>
<feature type="compositionally biased region" description="Polar residues" evidence="1">
    <location>
        <begin position="926"/>
        <end position="949"/>
    </location>
</feature>
<feature type="compositionally biased region" description="Polar residues" evidence="1">
    <location>
        <begin position="630"/>
        <end position="644"/>
    </location>
</feature>
<feature type="compositionally biased region" description="Polar residues" evidence="1">
    <location>
        <begin position="1415"/>
        <end position="1433"/>
    </location>
</feature>
<sequence>MTISIDTSFKLAPLQPTRTVPAVQATAITTIMDDIAKSSLAFNTPVMATVDVAALLFVVAKFGIPNISCCWKLVKDLTSTQAKLVATLSSLLALLTLVSTDITSILFNTVVGEGSSHDDALPFTFEELEHTFAGAHRTVSSLITTALCFTVAHYFGSNFKDTALWVLGDSTIPDSKRVSRVWKFIGMSVLFVEILANVVPSIGFLGHLPNSHDFGFPIFAIISAAVTLTATAFICVAVKRIHVFVHNVKERHPSEISVCAMSAIQHQKDQLGLTTTKSTVDFLTGVQMLNDSKNAGLLLIVASTIAALSTIMLNLPSNVYDATILKSLFCLSAIVASTLVSITISPKQRASIFGNVLGRVMEYSPAQVHSFLTGIPPTRNRSASSATVVGGNSRARPNSIVLVDPALESASLNSDHRRSFALCENPAIPRRSGATRPASVYLGPGGRVDIPTGNLIGLSTDGFGALDTRTNRRNTIVIGPNNSNSETRVTIEDQRRLPPPQHQQQQQQRSIRSERITLSSLLPRTTGIHPTTTTTSIPESPSLFTGAHRETSVVVSENRYNLYLASPISGEAGNLNGIANIVAQKAGPKPYSSFDNLMIPESPPLPQQHQHDHAGSNNPSIRIPSHEEPSTSGNGYLSPATTPRSLEEQPIDDVDDQGFDSIRMATLRVGGDRSMTGRNSVRPGRSLSTIVNAFNSTTSAHQPILPLHPQQPALYHHHHHQHNYQQLENEDLASHPPLSQTIGFPQFLENFRDSNESIMSPAVTRPSSPSDFEQTESEFESDQSDDDDDNDDMGLKAQRISFTPEYLMTPPATPTLDVIQQEMVQLQTGESGQAATNENETESGPPAVLRLVGEATSPLLMTAFDGYPDNGKPSEVLEGYDVPQITAEEIDIVPNNVDSDDSTAMTFTGMTATSSSQRRTYLIRPKQSSYSSSNAKWETEPSNGTPLGSLVNTSGTMTVTITAHPSEDPFPEKSYFRLNTGLGIPEGLVGTLRLRGQESNTYVDTPSLSSTDTGIVGLEEDDAQLGRALRRLPGELVSRVLSYLEDAGIAEAIGEPTTEVTVGPRMLVTNNTPEEDVRKYTVPRFEVRSIALDRTDVARRLDDTISEIQRMQPAKPSSKKLVQITISNSAFKSIVKRVLDKSLSIIGKSKDITLAIDRNDRIRATLSRALHSSNSNRDNSGNSKFLLVVSSSPSVTIADLNRAINNANSSCSNRSPKSNWVSTHLVLKTHSRRSSASSPASSSSSITSKQAASSCVDAERYLMPLAKQMVAASLLQALRGYISLSQPIYRTYLDATVPLSRHIASVAGSSGINSFEPQFDMPAGINSGDWVKATINFVQLPGGDYAIKWRPRSAFYKQQMLSLSLLPSISQGSIEETDHDDDDDGGGEHVPPPPPPTTPTTPTNIRDISFIPHSIYSSPTTVSRTGLTPTNRQFGRPRRLQLITNQTNHSYDGCDDNYDNNDNGSCGNDFNEQNNEQHQQQQESNKRNNRTNNNKHNDNNDDD</sequence>
<feature type="compositionally biased region" description="Low complexity" evidence="1">
    <location>
        <begin position="1460"/>
        <end position="1483"/>
    </location>
</feature>
<proteinExistence type="predicted"/>
<feature type="transmembrane region" description="Helical" evidence="2">
    <location>
        <begin position="84"/>
        <end position="107"/>
    </location>
</feature>
<feature type="region of interest" description="Disordered" evidence="1">
    <location>
        <begin position="1373"/>
        <end position="1503"/>
    </location>
</feature>
<keyword evidence="2" id="KW-0812">Transmembrane</keyword>
<feature type="compositionally biased region" description="Pro residues" evidence="1">
    <location>
        <begin position="1390"/>
        <end position="1399"/>
    </location>
</feature>
<accession>A0A9W7ZUC2</accession>
<feature type="region of interest" description="Disordered" evidence="1">
    <location>
        <begin position="925"/>
        <end position="949"/>
    </location>
</feature>
<feature type="region of interest" description="Disordered" evidence="1">
    <location>
        <begin position="593"/>
        <end position="659"/>
    </location>
</feature>
<gene>
    <name evidence="3" type="ORF">H4219_003872</name>
</gene>
<feature type="region of interest" description="Disordered" evidence="1">
    <location>
        <begin position="759"/>
        <end position="794"/>
    </location>
</feature>
<feature type="transmembrane region" description="Helical" evidence="2">
    <location>
        <begin position="214"/>
        <end position="238"/>
    </location>
</feature>
<dbReference type="Proteomes" id="UP001150538">
    <property type="component" value="Unassembled WGS sequence"/>
</dbReference>
<feature type="transmembrane region" description="Helical" evidence="2">
    <location>
        <begin position="40"/>
        <end position="64"/>
    </location>
</feature>
<feature type="compositionally biased region" description="Low complexity" evidence="1">
    <location>
        <begin position="525"/>
        <end position="542"/>
    </location>
</feature>
<comment type="caution">
    <text evidence="3">The sequence shown here is derived from an EMBL/GenBank/DDBJ whole genome shotgun (WGS) entry which is preliminary data.</text>
</comment>
<keyword evidence="4" id="KW-1185">Reference proteome</keyword>
<feature type="compositionally biased region" description="Acidic residues" evidence="1">
    <location>
        <begin position="773"/>
        <end position="792"/>
    </location>
</feature>
<feature type="compositionally biased region" description="Acidic residues" evidence="1">
    <location>
        <begin position="649"/>
        <end position="658"/>
    </location>
</feature>
<keyword evidence="2" id="KW-0472">Membrane</keyword>
<feature type="transmembrane region" description="Helical" evidence="2">
    <location>
        <begin position="184"/>
        <end position="208"/>
    </location>
</feature>